<accession>A0A2D2AWM6</accession>
<sequence length="662" mass="67026">MSTTPVFTSATYIPGKLTARWTATPPGTGFTGYVVTLTTNGTPETFPSQTTSVFTLNRTLDAASTYTLQVAMQITGQPSVPSAVITLIVQAPTLTQVNNNGTKVTYRWSAAGGAGVGGYFAGLNSSATNWTNQTAANVLTTTFTQALASAGACTAWVRACSSDGVVLGPSSTVLTVITQAPALTRINNTGAVVVYAWTAAAGGGVDGYLATLTSPATNWTNQTNAQTLTTRFNQSLSGQASCTGWVRAVGSSNVVLGPATATRTLITEAPTLTSINNNGAKVVYRWTAAGGAGVQGYVARLSSPFTDWNQSTGASTLQATFNQALAGLGTCTGWVRGSSTDGVVLGPTTQVRTVITEAPTMTLIDNGGAQVAYSWQAAGGSGVGGYVATLTTPPTTYSNATAADVLTTAFNTALAGLGTCQGWVRGTSADSIVLGPATPALTLITQASAVTSLAYDVGALGVIWTPASTGATGYSATVAQTGQATQTYPIGASGSGTAAVTLAPGGVYQVAVRGTAPNLVGPPGTTLQPLTTTATAVNLRATSPSGFKIAWAADTDARVTGYIAEFVADGQSQGTSGVTASPATFSGTIASDVIYQGRVRSTAPNLQGPWTTLVNGPYLSTQVPTYDALGRLTNLTWDAGASVAYTLDAFGDIQTITWQAPP</sequence>
<reference evidence="1 2" key="1">
    <citation type="submission" date="2017-10" db="EMBL/GenBank/DDBJ databases">
        <title>Genome sequence of Caulobacter mirabilis FWC38.</title>
        <authorList>
            <person name="Fiebig A."/>
            <person name="Crosson S."/>
        </authorList>
    </citation>
    <scope>NUCLEOTIDE SEQUENCE [LARGE SCALE GENOMIC DNA]</scope>
    <source>
        <strain evidence="1 2">FWC 38</strain>
    </source>
</reference>
<evidence type="ECO:0000313" key="1">
    <source>
        <dbReference type="EMBL" id="ATQ42409.1"/>
    </source>
</evidence>
<keyword evidence="2" id="KW-1185">Reference proteome</keyword>
<dbReference type="OrthoDB" id="10020928at2"/>
<protein>
    <recommendedName>
        <fullName evidence="3">Fibronectin type-III domain-containing protein</fullName>
    </recommendedName>
</protein>
<dbReference type="AlphaFoldDB" id="A0A2D2AWM6"/>
<dbReference type="Proteomes" id="UP000228945">
    <property type="component" value="Chromosome"/>
</dbReference>
<proteinExistence type="predicted"/>
<dbReference type="EMBL" id="CP024201">
    <property type="protein sequence ID" value="ATQ42409.1"/>
    <property type="molecule type" value="Genomic_DNA"/>
</dbReference>
<evidence type="ECO:0008006" key="3">
    <source>
        <dbReference type="Google" id="ProtNLM"/>
    </source>
</evidence>
<evidence type="ECO:0000313" key="2">
    <source>
        <dbReference type="Proteomes" id="UP000228945"/>
    </source>
</evidence>
<dbReference type="RefSeq" id="WP_099621666.1">
    <property type="nucleotide sequence ID" value="NZ_CP024201.1"/>
</dbReference>
<gene>
    <name evidence="1" type="ORF">CSW64_08270</name>
</gene>
<name>A0A2D2AWM6_9CAUL</name>
<dbReference type="KEGG" id="cmb:CSW64_08270"/>
<organism evidence="1 2">
    <name type="scientific">Caulobacter mirabilis</name>
    <dbReference type="NCBI Taxonomy" id="69666"/>
    <lineage>
        <taxon>Bacteria</taxon>
        <taxon>Pseudomonadati</taxon>
        <taxon>Pseudomonadota</taxon>
        <taxon>Alphaproteobacteria</taxon>
        <taxon>Caulobacterales</taxon>
        <taxon>Caulobacteraceae</taxon>
        <taxon>Caulobacter</taxon>
    </lineage>
</organism>